<dbReference type="OrthoDB" id="680110at2759"/>
<feature type="region of interest" description="Disordered" evidence="1">
    <location>
        <begin position="109"/>
        <end position="132"/>
    </location>
</feature>
<evidence type="ECO:0000313" key="3">
    <source>
        <dbReference type="EMBL" id="OWM89911.1"/>
    </source>
</evidence>
<dbReference type="AlphaFoldDB" id="A0A218XZF0"/>
<evidence type="ECO:0000313" key="5">
    <source>
        <dbReference type="Proteomes" id="UP000197138"/>
    </source>
</evidence>
<sequence length="274" mass="28919">MKGSSQVIMGATLIMAASLAIVVGLVLVLFAELYCSLLLRRRRSSRQQLCSNPAASSATAISATPVTIPSPSSFNPSDPSPLSSFYAQGVLHAPRSLLFPALPSPDAAKRQYRHSEDDLESNSAASPPPKFITCSSLPGGNIQEDCSFQVGPARSTSSHLVYISNPIYDNDATDRAKNQSPNTPFETPDSSPSHLECGTSSGADDECDDEDRTARTGREPNTPPLTPMKKLPAQACSVPLRDAGSLCTSGTDSNTNRGLLWSSSSGTPCTSPSW</sequence>
<keyword evidence="2" id="KW-0472">Membrane</keyword>
<keyword evidence="2" id="KW-0812">Transmembrane</keyword>
<evidence type="ECO:0000313" key="4">
    <source>
        <dbReference type="EMBL" id="PKI50784.1"/>
    </source>
</evidence>
<gene>
    <name evidence="3" type="ORF">CDL15_Pgr012548</name>
    <name evidence="4" type="ORF">CRG98_028779</name>
</gene>
<protein>
    <submittedName>
        <fullName evidence="3">Uncharacterized protein</fullName>
    </submittedName>
</protein>
<evidence type="ECO:0000313" key="6">
    <source>
        <dbReference type="Proteomes" id="UP000233551"/>
    </source>
</evidence>
<feature type="transmembrane region" description="Helical" evidence="2">
    <location>
        <begin position="12"/>
        <end position="39"/>
    </location>
</feature>
<reference evidence="4 6" key="3">
    <citation type="submission" date="2017-11" db="EMBL/GenBank/DDBJ databases">
        <title>De-novo sequencing of pomegranate (Punica granatum L.) genome.</title>
        <authorList>
            <person name="Akparov Z."/>
            <person name="Amiraslanov A."/>
            <person name="Hajiyeva S."/>
            <person name="Abbasov M."/>
            <person name="Kaur K."/>
            <person name="Hamwieh A."/>
            <person name="Solovyev V."/>
            <person name="Salamov A."/>
            <person name="Braich B."/>
            <person name="Kosarev P."/>
            <person name="Mahmoud A."/>
            <person name="Hajiyev E."/>
            <person name="Babayeva S."/>
            <person name="Izzatullayeva V."/>
            <person name="Mammadov A."/>
            <person name="Mammadov A."/>
            <person name="Sharifova S."/>
            <person name="Ojaghi J."/>
            <person name="Eynullazada K."/>
            <person name="Bayramov B."/>
            <person name="Abdulazimova A."/>
            <person name="Shahmuradov I."/>
        </authorList>
    </citation>
    <scope>NUCLEOTIDE SEQUENCE [LARGE SCALE GENOMIC DNA]</scope>
    <source>
        <strain evidence="4">AG2017</strain>
        <strain evidence="6">cv. AG2017</strain>
        <tissue evidence="4">Leaf</tissue>
    </source>
</reference>
<name>A0A218XZF0_PUNGR</name>
<dbReference type="Proteomes" id="UP000197138">
    <property type="component" value="Unassembled WGS sequence"/>
</dbReference>
<organism evidence="3 5">
    <name type="scientific">Punica granatum</name>
    <name type="common">Pomegranate</name>
    <dbReference type="NCBI Taxonomy" id="22663"/>
    <lineage>
        <taxon>Eukaryota</taxon>
        <taxon>Viridiplantae</taxon>
        <taxon>Streptophyta</taxon>
        <taxon>Embryophyta</taxon>
        <taxon>Tracheophyta</taxon>
        <taxon>Spermatophyta</taxon>
        <taxon>Magnoliopsida</taxon>
        <taxon>eudicotyledons</taxon>
        <taxon>Gunneridae</taxon>
        <taxon>Pentapetalae</taxon>
        <taxon>rosids</taxon>
        <taxon>malvids</taxon>
        <taxon>Myrtales</taxon>
        <taxon>Lythraceae</taxon>
        <taxon>Punica</taxon>
    </lineage>
</organism>
<comment type="caution">
    <text evidence="3">The sequence shown here is derived from an EMBL/GenBank/DDBJ whole genome shotgun (WGS) entry which is preliminary data.</text>
</comment>
<keyword evidence="6" id="KW-1185">Reference proteome</keyword>
<dbReference type="GeneID" id="116195425"/>
<accession>A0A218XZF0</accession>
<dbReference type="Proteomes" id="UP000233551">
    <property type="component" value="Unassembled WGS sequence"/>
</dbReference>
<feature type="compositionally biased region" description="Low complexity" evidence="1">
    <location>
        <begin position="262"/>
        <end position="274"/>
    </location>
</feature>
<dbReference type="EMBL" id="PGOL01002080">
    <property type="protein sequence ID" value="PKI50784.1"/>
    <property type="molecule type" value="Genomic_DNA"/>
</dbReference>
<feature type="compositionally biased region" description="Polar residues" evidence="1">
    <location>
        <begin position="246"/>
        <end position="257"/>
    </location>
</feature>
<proteinExistence type="predicted"/>
<evidence type="ECO:0000256" key="1">
    <source>
        <dbReference type="SAM" id="MobiDB-lite"/>
    </source>
</evidence>
<keyword evidence="2" id="KW-1133">Transmembrane helix</keyword>
<dbReference type="EMBL" id="MTKT01000661">
    <property type="protein sequence ID" value="OWM89911.1"/>
    <property type="molecule type" value="Genomic_DNA"/>
</dbReference>
<feature type="compositionally biased region" description="Polar residues" evidence="1">
    <location>
        <begin position="178"/>
        <end position="202"/>
    </location>
</feature>
<reference evidence="3" key="2">
    <citation type="submission" date="2017-06" db="EMBL/GenBank/DDBJ databases">
        <title>The pomegranate genome and the genomics of punicalagin biosynthesis.</title>
        <authorList>
            <person name="Xu C."/>
        </authorList>
    </citation>
    <scope>NUCLEOTIDE SEQUENCE [LARGE SCALE GENOMIC DNA]</scope>
    <source>
        <tissue evidence="3">Fresh leaf</tissue>
    </source>
</reference>
<evidence type="ECO:0000256" key="2">
    <source>
        <dbReference type="SAM" id="Phobius"/>
    </source>
</evidence>
<reference evidence="5" key="1">
    <citation type="journal article" date="2017" name="Plant J.">
        <title>The pomegranate (Punica granatum L.) genome and the genomics of punicalagin biosynthesis.</title>
        <authorList>
            <person name="Qin G."/>
            <person name="Xu C."/>
            <person name="Ming R."/>
            <person name="Tang H."/>
            <person name="Guyot R."/>
            <person name="Kramer E.M."/>
            <person name="Hu Y."/>
            <person name="Yi X."/>
            <person name="Qi Y."/>
            <person name="Xu X."/>
            <person name="Gao Z."/>
            <person name="Pan H."/>
            <person name="Jian J."/>
            <person name="Tian Y."/>
            <person name="Yue Z."/>
            <person name="Xu Y."/>
        </authorList>
    </citation>
    <scope>NUCLEOTIDE SEQUENCE [LARGE SCALE GENOMIC DNA]</scope>
    <source>
        <strain evidence="5">cv. Dabenzi</strain>
    </source>
</reference>
<feature type="region of interest" description="Disordered" evidence="1">
    <location>
        <begin position="171"/>
        <end position="274"/>
    </location>
</feature>